<dbReference type="AlphaFoldDB" id="A0A074YAQ8"/>
<accession>A0A074YAQ8</accession>
<name>A0A074YAQ8_AURSE</name>
<dbReference type="InParanoid" id="A0A074YAQ8"/>
<dbReference type="GeneID" id="25363205"/>
<proteinExistence type="predicted"/>
<organism evidence="1 2">
    <name type="scientific">Aureobasidium subglaciale (strain EXF-2481)</name>
    <name type="common">Aureobasidium pullulans var. subglaciale</name>
    <dbReference type="NCBI Taxonomy" id="1043005"/>
    <lineage>
        <taxon>Eukaryota</taxon>
        <taxon>Fungi</taxon>
        <taxon>Dikarya</taxon>
        <taxon>Ascomycota</taxon>
        <taxon>Pezizomycotina</taxon>
        <taxon>Dothideomycetes</taxon>
        <taxon>Dothideomycetidae</taxon>
        <taxon>Dothideales</taxon>
        <taxon>Saccotheciaceae</taxon>
        <taxon>Aureobasidium</taxon>
    </lineage>
</organism>
<keyword evidence="2" id="KW-1185">Reference proteome</keyword>
<reference evidence="1 2" key="1">
    <citation type="journal article" date="2014" name="BMC Genomics">
        <title>Genome sequencing of four Aureobasidium pullulans varieties: biotechnological potential, stress tolerance, and description of new species.</title>
        <authorList>
            <person name="Gostin Ar C."/>
            <person name="Ohm R.A."/>
            <person name="Kogej T."/>
            <person name="Sonjak S."/>
            <person name="Turk M."/>
            <person name="Zajc J."/>
            <person name="Zalar P."/>
            <person name="Grube M."/>
            <person name="Sun H."/>
            <person name="Han J."/>
            <person name="Sharma A."/>
            <person name="Chiniquy J."/>
            <person name="Ngan C.Y."/>
            <person name="Lipzen A."/>
            <person name="Barry K."/>
            <person name="Grigoriev I.V."/>
            <person name="Gunde-Cimerman N."/>
        </authorList>
    </citation>
    <scope>NUCLEOTIDE SEQUENCE [LARGE SCALE GENOMIC DNA]</scope>
    <source>
        <strain evidence="1 2">EXF-2481</strain>
    </source>
</reference>
<dbReference type="EMBL" id="KL584761">
    <property type="protein sequence ID" value="KEQ94855.1"/>
    <property type="molecule type" value="Genomic_DNA"/>
</dbReference>
<dbReference type="Proteomes" id="UP000030641">
    <property type="component" value="Unassembled WGS sequence"/>
</dbReference>
<sequence>MTIMIPAPRTMLDATLLITPQTMWTLNISTPIRFDGTQRRSYNSQQGRHFLYTCCCINKQDNIAEAILRILYAYSHTNNRSQQIARLFTTTIEEKPSPSPEDRPSPIETPVLPPTVFYFSEWYPGQFQVFFHITIIYGPLPVNQIMSTDTGLAGYERPSGVKFAACCHI</sequence>
<gene>
    <name evidence="1" type="ORF">AUEXF2481DRAFT_262510</name>
</gene>
<protein>
    <submittedName>
        <fullName evidence="1">Uncharacterized protein</fullName>
    </submittedName>
</protein>
<dbReference type="RefSeq" id="XP_013343362.1">
    <property type="nucleotide sequence ID" value="XM_013487908.1"/>
</dbReference>
<dbReference type="HOGENOM" id="CLU_1578206_0_0_1"/>
<evidence type="ECO:0000313" key="2">
    <source>
        <dbReference type="Proteomes" id="UP000030641"/>
    </source>
</evidence>
<evidence type="ECO:0000313" key="1">
    <source>
        <dbReference type="EMBL" id="KEQ94855.1"/>
    </source>
</evidence>